<name>A0A8J3JXV3_9ACTN</name>
<dbReference type="SUPFAM" id="SSF52540">
    <property type="entry name" value="P-loop containing nucleoside triphosphate hydrolases"/>
    <property type="match status" value="1"/>
</dbReference>
<dbReference type="EMBL" id="BONG01000011">
    <property type="protein sequence ID" value="GIF88958.1"/>
    <property type="molecule type" value="Genomic_DNA"/>
</dbReference>
<dbReference type="Proteomes" id="UP000619293">
    <property type="component" value="Unassembled WGS sequence"/>
</dbReference>
<proteinExistence type="predicted"/>
<evidence type="ECO:0000313" key="1">
    <source>
        <dbReference type="EMBL" id="GIF88958.1"/>
    </source>
</evidence>
<dbReference type="RefSeq" id="WP_191838140.1">
    <property type="nucleotide sequence ID" value="NZ_BAAALB010000003.1"/>
</dbReference>
<keyword evidence="2" id="KW-1185">Reference proteome</keyword>
<dbReference type="AlphaFoldDB" id="A0A8J3JXV3"/>
<reference evidence="1 2" key="1">
    <citation type="submission" date="2021-01" db="EMBL/GenBank/DDBJ databases">
        <title>Whole genome shotgun sequence of Catellatospora chokoriensis NBRC 107358.</title>
        <authorList>
            <person name="Komaki H."/>
            <person name="Tamura T."/>
        </authorList>
    </citation>
    <scope>NUCLEOTIDE SEQUENCE [LARGE SCALE GENOMIC DNA]</scope>
    <source>
        <strain evidence="1 2">NBRC 107358</strain>
    </source>
</reference>
<organism evidence="1 2">
    <name type="scientific">Catellatospora chokoriensis</name>
    <dbReference type="NCBI Taxonomy" id="310353"/>
    <lineage>
        <taxon>Bacteria</taxon>
        <taxon>Bacillati</taxon>
        <taxon>Actinomycetota</taxon>
        <taxon>Actinomycetes</taxon>
        <taxon>Micromonosporales</taxon>
        <taxon>Micromonosporaceae</taxon>
        <taxon>Catellatospora</taxon>
    </lineage>
</organism>
<dbReference type="Gene3D" id="3.40.50.300">
    <property type="entry name" value="P-loop containing nucleotide triphosphate hydrolases"/>
    <property type="match status" value="1"/>
</dbReference>
<sequence length="207" mass="22452">MSAAGQPSHPYLIYLLGYPGVGKYTIAAEIATMTGAVVVDNQLMNHPVLALLGWDGVSILPRETWRYVAQIRETLLKALEDLASRTISHVLTNALEDGPESAAVFARIRQVAATRDAVFLPVMLTCDPAEQIRRVTAVERARRLKLTDPEQLRAYLATTGMYVPPDPRLFTLDTTDLSPARAAEAILRQVAKLRQRPAGAGAAPPAG</sequence>
<evidence type="ECO:0008006" key="3">
    <source>
        <dbReference type="Google" id="ProtNLM"/>
    </source>
</evidence>
<comment type="caution">
    <text evidence="1">The sequence shown here is derived from an EMBL/GenBank/DDBJ whole genome shotgun (WGS) entry which is preliminary data.</text>
</comment>
<dbReference type="InterPro" id="IPR027417">
    <property type="entry name" value="P-loop_NTPase"/>
</dbReference>
<protein>
    <recommendedName>
        <fullName evidence="3">Shikimate kinase</fullName>
    </recommendedName>
</protein>
<evidence type="ECO:0000313" key="2">
    <source>
        <dbReference type="Proteomes" id="UP000619293"/>
    </source>
</evidence>
<accession>A0A8J3JXV3</accession>
<gene>
    <name evidence="1" type="ORF">Cch02nite_24020</name>
</gene>